<dbReference type="PANTHER" id="PTHR30194">
    <property type="entry name" value="CROSSOVER JUNCTION ENDODEOXYRIBONUCLEASE RUVC"/>
    <property type="match status" value="1"/>
</dbReference>
<dbReference type="PANTHER" id="PTHR30194:SF3">
    <property type="entry name" value="CROSSOVER JUNCTION ENDODEOXYRIBONUCLEASE RUVC"/>
    <property type="match status" value="1"/>
</dbReference>
<feature type="active site" evidence="12">
    <location>
        <position position="140"/>
    </location>
</feature>
<evidence type="ECO:0000256" key="1">
    <source>
        <dbReference type="ARBA" id="ARBA00009518"/>
    </source>
</evidence>
<keyword evidence="5 12" id="KW-0255">Endonuclease</keyword>
<dbReference type="EC" id="3.1.21.10" evidence="12 13"/>
<keyword evidence="9 12" id="KW-0238">DNA-binding</keyword>
<feature type="binding site" evidence="12">
    <location>
        <position position="140"/>
    </location>
    <ligand>
        <name>Mg(2+)</name>
        <dbReference type="ChEBI" id="CHEBI:18420"/>
        <label>1</label>
    </ligand>
</feature>
<dbReference type="HAMAP" id="MF_00034">
    <property type="entry name" value="RuvC"/>
    <property type="match status" value="1"/>
</dbReference>
<evidence type="ECO:0000256" key="12">
    <source>
        <dbReference type="HAMAP-Rule" id="MF_00034"/>
    </source>
</evidence>
<dbReference type="Pfam" id="PF02075">
    <property type="entry name" value="RuvC"/>
    <property type="match status" value="1"/>
</dbReference>
<keyword evidence="15" id="KW-1185">Reference proteome</keyword>
<keyword evidence="3 12" id="KW-0540">Nuclease</keyword>
<comment type="cofactor">
    <cofactor evidence="12">
        <name>Mg(2+)</name>
        <dbReference type="ChEBI" id="CHEBI:18420"/>
    </cofactor>
    <text evidence="12">Binds 2 Mg(2+) ion per subunit.</text>
</comment>
<comment type="subunit">
    <text evidence="12">Homodimer which binds Holliday junction (HJ) DNA. The HJ becomes 2-fold symmetrical on binding to RuvC with unstacked arms; it has a different conformation from HJ DNA in complex with RuvA. In the full resolvosome a probable DNA-RuvA(4)-RuvB(12)-RuvC(2) complex forms which resolves the HJ.</text>
</comment>
<organism evidence="14 15">
    <name type="scientific">Thermosipho affectus</name>
    <dbReference type="NCBI Taxonomy" id="660294"/>
    <lineage>
        <taxon>Bacteria</taxon>
        <taxon>Thermotogati</taxon>
        <taxon>Thermotogota</taxon>
        <taxon>Thermotogae</taxon>
        <taxon>Thermotogales</taxon>
        <taxon>Fervidobacteriaceae</taxon>
        <taxon>Thermosipho</taxon>
    </lineage>
</organism>
<evidence type="ECO:0000256" key="5">
    <source>
        <dbReference type="ARBA" id="ARBA00022759"/>
    </source>
</evidence>
<evidence type="ECO:0000313" key="15">
    <source>
        <dbReference type="Proteomes" id="UP000242616"/>
    </source>
</evidence>
<comment type="catalytic activity">
    <reaction evidence="12">
        <text>Endonucleolytic cleavage at a junction such as a reciprocal single-stranded crossover between two homologous DNA duplexes (Holliday junction).</text>
        <dbReference type="EC" id="3.1.21.10"/>
    </reaction>
</comment>
<comment type="subcellular location">
    <subcellularLocation>
        <location evidence="12">Cytoplasm</location>
    </subcellularLocation>
</comment>
<keyword evidence="4 12" id="KW-0479">Metal-binding</keyword>
<feature type="active site" evidence="12">
    <location>
        <position position="7"/>
    </location>
</feature>
<evidence type="ECO:0000256" key="3">
    <source>
        <dbReference type="ARBA" id="ARBA00022722"/>
    </source>
</evidence>
<keyword evidence="6 12" id="KW-0227">DNA damage</keyword>
<dbReference type="EMBL" id="LBFC01000018">
    <property type="protein sequence ID" value="ONN27303.1"/>
    <property type="molecule type" value="Genomic_DNA"/>
</dbReference>
<evidence type="ECO:0000256" key="9">
    <source>
        <dbReference type="ARBA" id="ARBA00023125"/>
    </source>
</evidence>
<gene>
    <name evidence="12" type="primary">ruvC</name>
    <name evidence="14" type="ORF">XJ44_05885</name>
</gene>
<dbReference type="NCBIfam" id="TIGR00228">
    <property type="entry name" value="ruvC"/>
    <property type="match status" value="1"/>
</dbReference>
<keyword evidence="7 12" id="KW-0378">Hydrolase</keyword>
<accession>A0ABX3IHK1</accession>
<comment type="similarity">
    <text evidence="1 12">Belongs to the RuvC family.</text>
</comment>
<keyword evidence="2 12" id="KW-0963">Cytoplasm</keyword>
<evidence type="ECO:0000256" key="4">
    <source>
        <dbReference type="ARBA" id="ARBA00022723"/>
    </source>
</evidence>
<name>A0ABX3IHK1_9BACT</name>
<proteinExistence type="inferred from homology"/>
<dbReference type="InterPro" id="IPR012337">
    <property type="entry name" value="RNaseH-like_sf"/>
</dbReference>
<comment type="caution">
    <text evidence="14">The sequence shown here is derived from an EMBL/GenBank/DDBJ whole genome shotgun (WGS) entry which is preliminary data.</text>
</comment>
<keyword evidence="11 12" id="KW-0234">DNA repair</keyword>
<evidence type="ECO:0000256" key="13">
    <source>
        <dbReference type="NCBIfam" id="TIGR00228"/>
    </source>
</evidence>
<comment type="function">
    <text evidence="12">The RuvA-RuvB-RuvC complex processes Holliday junction (HJ) DNA during genetic recombination and DNA repair. Endonuclease that resolves HJ intermediates. Cleaves cruciform DNA by making single-stranded nicks across the HJ at symmetrical positions within the homologous arms, yielding a 5'-phosphate and a 3'-hydroxyl group; requires a central core of homology in the junction. The consensus cleavage sequence is 5'-(A/T)TT(C/G)-3'. Cleavage occurs on the 3'-side of the TT dinucleotide at the point of strand exchange. HJ branch migration catalyzed by RuvA-RuvB allows RuvC to scan DNA until it finds its consensus sequence, where it cleaves and resolves the cruciform DNA.</text>
</comment>
<feature type="binding site" evidence="12">
    <location>
        <position position="7"/>
    </location>
    <ligand>
        <name>Mg(2+)</name>
        <dbReference type="ChEBI" id="CHEBI:18420"/>
        <label>1</label>
    </ligand>
</feature>
<dbReference type="NCBIfam" id="NF000711">
    <property type="entry name" value="PRK00039.2-1"/>
    <property type="match status" value="1"/>
</dbReference>
<keyword evidence="8 12" id="KW-0460">Magnesium</keyword>
<feature type="binding site" evidence="12">
    <location>
        <position position="67"/>
    </location>
    <ligand>
        <name>Mg(2+)</name>
        <dbReference type="ChEBI" id="CHEBI:18420"/>
        <label>2</label>
    </ligand>
</feature>
<dbReference type="SUPFAM" id="SSF53098">
    <property type="entry name" value="Ribonuclease H-like"/>
    <property type="match status" value="1"/>
</dbReference>
<dbReference type="CDD" id="cd16962">
    <property type="entry name" value="RuvC"/>
    <property type="match status" value="1"/>
</dbReference>
<dbReference type="Proteomes" id="UP000242616">
    <property type="component" value="Unassembled WGS sequence"/>
</dbReference>
<dbReference type="RefSeq" id="WP_077198382.1">
    <property type="nucleotide sequence ID" value="NZ_LBFC01000018.1"/>
</dbReference>
<evidence type="ECO:0000256" key="6">
    <source>
        <dbReference type="ARBA" id="ARBA00022763"/>
    </source>
</evidence>
<evidence type="ECO:0000256" key="8">
    <source>
        <dbReference type="ARBA" id="ARBA00022842"/>
    </source>
</evidence>
<dbReference type="PRINTS" id="PR00696">
    <property type="entry name" value="RSOLVASERUVC"/>
</dbReference>
<dbReference type="InterPro" id="IPR002176">
    <property type="entry name" value="X-over_junc_endoDNase_RuvC"/>
</dbReference>
<dbReference type="Gene3D" id="3.30.420.10">
    <property type="entry name" value="Ribonuclease H-like superfamily/Ribonuclease H"/>
    <property type="match status" value="1"/>
</dbReference>
<reference evidence="14 15" key="1">
    <citation type="submission" date="2015-06" db="EMBL/GenBank/DDBJ databases">
        <title>Genome sequencing of Thermotogales isolates from hydrothermal vents.</title>
        <authorList>
            <person name="Haverkamp T.H."/>
            <person name="Kublanov I.V."/>
            <person name="Nesbo C.L."/>
        </authorList>
    </citation>
    <scope>NUCLEOTIDE SEQUENCE [LARGE SCALE GENOMIC DNA]</scope>
    <source>
        <strain evidence="15">ik275mar</strain>
    </source>
</reference>
<evidence type="ECO:0000256" key="2">
    <source>
        <dbReference type="ARBA" id="ARBA00022490"/>
    </source>
</evidence>
<dbReference type="InterPro" id="IPR036397">
    <property type="entry name" value="RNaseH_sf"/>
</dbReference>
<evidence type="ECO:0000256" key="10">
    <source>
        <dbReference type="ARBA" id="ARBA00023172"/>
    </source>
</evidence>
<evidence type="ECO:0000256" key="7">
    <source>
        <dbReference type="ARBA" id="ARBA00022801"/>
    </source>
</evidence>
<protein>
    <recommendedName>
        <fullName evidence="12 13">Crossover junction endodeoxyribonuclease RuvC</fullName>
        <ecNumber evidence="12 13">3.1.21.10</ecNumber>
    </recommendedName>
    <alternativeName>
        <fullName evidence="12">Holliday junction nuclease RuvC</fullName>
    </alternativeName>
    <alternativeName>
        <fullName evidence="12">Holliday junction resolvase RuvC</fullName>
    </alternativeName>
</protein>
<feature type="active site" evidence="12">
    <location>
        <position position="67"/>
    </location>
</feature>
<evidence type="ECO:0000256" key="11">
    <source>
        <dbReference type="ARBA" id="ARBA00023204"/>
    </source>
</evidence>
<evidence type="ECO:0000313" key="14">
    <source>
        <dbReference type="EMBL" id="ONN27303.1"/>
    </source>
</evidence>
<keyword evidence="10 12" id="KW-0233">DNA recombination</keyword>
<sequence>MIIIGIDPGYGILGYGVLEKNRNKISHVAHGVITTEKDISMSKRLQIIYEEFVKLLESYSPDACAIESLFFYKNVKTAIHVGEARGVILLATSQRNLPLYEFTPYQVKNNITGYGRSDKKQVQKMVKMLLRLDKIPRPDDAADALAVAWCLAVELRL</sequence>